<dbReference type="KEGG" id="cmag:CBW24_15455"/>
<feature type="transmembrane region" description="Helical" evidence="1">
    <location>
        <begin position="26"/>
        <end position="43"/>
    </location>
</feature>
<dbReference type="OrthoDB" id="7861928at2"/>
<evidence type="ECO:0000259" key="2">
    <source>
        <dbReference type="Pfam" id="PF07331"/>
    </source>
</evidence>
<sequence>MSDTSRHNGVEGGGAERSPGFRVHRIDLWVAATVLAICAVLFAQTFTFDKVPASLAQNVQPPTFPRLVLLVIALIALIIPFEYHRKLRRGVDLDVERRKRLNPIVLATGAVLVALVVTMPTLGALPALVLVCAVLPLLWGERRWKILLPFLVLFPLAVLFLFAELLQVTFPRGLVGNIF</sequence>
<dbReference type="EMBL" id="CP021405">
    <property type="protein sequence ID" value="ATI43548.1"/>
    <property type="molecule type" value="Genomic_DNA"/>
</dbReference>
<feature type="transmembrane region" description="Helical" evidence="1">
    <location>
        <begin position="123"/>
        <end position="139"/>
    </location>
</feature>
<geneLocation type="plasmid" evidence="4">
    <name>pdy25-a</name>
</geneLocation>
<evidence type="ECO:0000313" key="3">
    <source>
        <dbReference type="EMBL" id="ATI43548.1"/>
    </source>
</evidence>
<reference evidence="3 4" key="1">
    <citation type="submission" date="2017-05" db="EMBL/GenBank/DDBJ databases">
        <title>Comparative genomic and metabolic analysis of manganese-oxidizing mechanisms in Celeribater manganoxidans DY25T: its adaption to the environment of polymetallic nodule.</title>
        <authorList>
            <person name="Wang X."/>
        </authorList>
    </citation>
    <scope>NUCLEOTIDE SEQUENCE [LARGE SCALE GENOMIC DNA]</scope>
    <source>
        <strain evidence="3 4">DY25</strain>
        <plasmid evidence="4">pdy25-a</plasmid>
    </source>
</reference>
<name>A0A291M404_9RHOB</name>
<keyword evidence="1" id="KW-0812">Transmembrane</keyword>
<keyword evidence="4" id="KW-1185">Reference proteome</keyword>
<feature type="domain" description="DUF1468" evidence="2">
    <location>
        <begin position="29"/>
        <end position="171"/>
    </location>
</feature>
<dbReference type="RefSeq" id="WP_088664123.1">
    <property type="nucleotide sequence ID" value="NZ_CP021405.1"/>
</dbReference>
<organism evidence="3 4">
    <name type="scientific">Pacificitalea manganoxidans</name>
    <dbReference type="NCBI Taxonomy" id="1411902"/>
    <lineage>
        <taxon>Bacteria</taxon>
        <taxon>Pseudomonadati</taxon>
        <taxon>Pseudomonadota</taxon>
        <taxon>Alphaproteobacteria</taxon>
        <taxon>Rhodobacterales</taxon>
        <taxon>Paracoccaceae</taxon>
        <taxon>Pacificitalea</taxon>
    </lineage>
</organism>
<dbReference type="Pfam" id="PF07331">
    <property type="entry name" value="TctB"/>
    <property type="match status" value="1"/>
</dbReference>
<dbReference type="InterPro" id="IPR009936">
    <property type="entry name" value="DUF1468"/>
</dbReference>
<feature type="transmembrane region" description="Helical" evidence="1">
    <location>
        <begin position="101"/>
        <end position="117"/>
    </location>
</feature>
<accession>A0A291M404</accession>
<keyword evidence="3" id="KW-0614">Plasmid</keyword>
<keyword evidence="1" id="KW-0472">Membrane</keyword>
<proteinExistence type="predicted"/>
<evidence type="ECO:0000313" key="4">
    <source>
        <dbReference type="Proteomes" id="UP000219050"/>
    </source>
</evidence>
<protein>
    <recommendedName>
        <fullName evidence="2">DUF1468 domain-containing protein</fullName>
    </recommendedName>
</protein>
<gene>
    <name evidence="3" type="ORF">CBW24_15455</name>
</gene>
<feature type="transmembrane region" description="Helical" evidence="1">
    <location>
        <begin position="63"/>
        <end position="81"/>
    </location>
</feature>
<feature type="transmembrane region" description="Helical" evidence="1">
    <location>
        <begin position="146"/>
        <end position="170"/>
    </location>
</feature>
<dbReference type="Proteomes" id="UP000219050">
    <property type="component" value="Plasmid pDY25-A"/>
</dbReference>
<evidence type="ECO:0000256" key="1">
    <source>
        <dbReference type="SAM" id="Phobius"/>
    </source>
</evidence>
<keyword evidence="1" id="KW-1133">Transmembrane helix</keyword>
<dbReference type="AlphaFoldDB" id="A0A291M404"/>